<dbReference type="SUPFAM" id="SSF100895">
    <property type="entry name" value="Kazal-type serine protease inhibitors"/>
    <property type="match status" value="2"/>
</dbReference>
<dbReference type="GO" id="GO:0005615">
    <property type="term" value="C:extracellular space"/>
    <property type="evidence" value="ECO:0007669"/>
    <property type="project" value="TreeGrafter"/>
</dbReference>
<dbReference type="SMART" id="SM00280">
    <property type="entry name" value="KAZAL"/>
    <property type="match status" value="2"/>
</dbReference>
<protein>
    <recommendedName>
        <fullName evidence="2">Kazal-like domain-containing protein</fullName>
    </recommendedName>
</protein>
<evidence type="ECO:0000259" key="2">
    <source>
        <dbReference type="PROSITE" id="PS51465"/>
    </source>
</evidence>
<organism evidence="3 4">
    <name type="scientific">Candidatus Sungbacteria bacterium RIFCSPLOWO2_12_FULL_41_11</name>
    <dbReference type="NCBI Taxonomy" id="1802286"/>
    <lineage>
        <taxon>Bacteria</taxon>
        <taxon>Candidatus Sungiibacteriota</taxon>
    </lineage>
</organism>
<evidence type="ECO:0000313" key="3">
    <source>
        <dbReference type="EMBL" id="OHA14598.1"/>
    </source>
</evidence>
<sequence>MKKYNIFISFLSLILAISAVFWVLDTRAQDTTGNTGQEQTQESTEVVEIITSDDLGVFDPGILPTSRWYFFKEWGRGIQRVFTFNAVAKAALELKISNEKAAEVAKVKELKPDDESAISRALENYQENQGRLKTRLENLKETSQNPNVDRLLENLAERTVKHEKLFTEIAKKFDGYEDKKGIKEKIKSVRDGLVERVAEAAKKDDPEKFAKRFEKNMADAPMLEHLRTVEFVDRLQGKLPENTEEHFMKLRERFSQKLDGELKNALEKHDPEEVKEMIKRVPGDFDRHLMIIDEIQARAGEKFSPSLGKVAEELNNEVVKEGDIKERAEKQMKRAEELIKLLEEKLARLVVNEPVLSQGKREIPTGASDIVINEPGVGAERTACDDRVAPACPVPQTTECRNGKWACIGPATPTRRFAINEPGVPNNKKEQVERMLDQAKVHFQKAREAFDRSEYGVAFGLARSAEVAARNGLRMLEGDMMGPGGAQMPMPGLTMPMNPGEAVAPKSGETGIKRPPLESRCEIFQHNQSDLEFKLKNRQISESDFKLKLEALRKEFASCVIQSVPSLRPSDIKPLPIQPAYPVLSACEQIKRSLAELLEIFKAGRINEQDYKLKYEALQKPLANCVSQSVPPAIPSATGPVPIPLEPTAVSPRNSTGGIVCTQEYSPVCGANDKTYSNACYAKIAGAGVAYAGECRATTACTDEYKPVCGANGKTYSNECLAKVAGVAVKYAGSCTQLTPTSPNY</sequence>
<dbReference type="InterPro" id="IPR043725">
    <property type="entry name" value="DUF5667"/>
</dbReference>
<evidence type="ECO:0000256" key="1">
    <source>
        <dbReference type="SAM" id="Coils"/>
    </source>
</evidence>
<dbReference type="PANTHER" id="PTHR21131:SF0">
    <property type="entry name" value="GEO10195P1-RELATED"/>
    <property type="match status" value="1"/>
</dbReference>
<dbReference type="AlphaFoldDB" id="A0A1G2LSH5"/>
<reference evidence="3 4" key="1">
    <citation type="journal article" date="2016" name="Nat. Commun.">
        <title>Thousands of microbial genomes shed light on interconnected biogeochemical processes in an aquifer system.</title>
        <authorList>
            <person name="Anantharaman K."/>
            <person name="Brown C.T."/>
            <person name="Hug L.A."/>
            <person name="Sharon I."/>
            <person name="Castelle C.J."/>
            <person name="Probst A.J."/>
            <person name="Thomas B.C."/>
            <person name="Singh A."/>
            <person name="Wilkins M.J."/>
            <person name="Karaoz U."/>
            <person name="Brodie E.L."/>
            <person name="Williams K.H."/>
            <person name="Hubbard S.S."/>
            <person name="Banfield J.F."/>
        </authorList>
    </citation>
    <scope>NUCLEOTIDE SEQUENCE [LARGE SCALE GENOMIC DNA]</scope>
</reference>
<dbReference type="PROSITE" id="PS51465">
    <property type="entry name" value="KAZAL_2"/>
    <property type="match status" value="1"/>
</dbReference>
<dbReference type="InterPro" id="IPR002350">
    <property type="entry name" value="Kazal_dom"/>
</dbReference>
<dbReference type="InterPro" id="IPR053265">
    <property type="entry name" value="Serpin"/>
</dbReference>
<keyword evidence="1" id="KW-0175">Coiled coil</keyword>
<comment type="caution">
    <text evidence="3">The sequence shown here is derived from an EMBL/GenBank/DDBJ whole genome shotgun (WGS) entry which is preliminary data.</text>
</comment>
<dbReference type="Gene3D" id="3.30.60.30">
    <property type="match status" value="2"/>
</dbReference>
<dbReference type="Pfam" id="PF18915">
    <property type="entry name" value="DUF5667"/>
    <property type="match status" value="1"/>
</dbReference>
<name>A0A1G2LSH5_9BACT</name>
<gene>
    <name evidence="3" type="ORF">A3G49_05395</name>
</gene>
<accession>A0A1G2LSH5</accession>
<dbReference type="Pfam" id="PF00050">
    <property type="entry name" value="Kazal_1"/>
    <property type="match status" value="2"/>
</dbReference>
<proteinExistence type="predicted"/>
<feature type="coiled-coil region" evidence="1">
    <location>
        <begin position="311"/>
        <end position="352"/>
    </location>
</feature>
<evidence type="ECO:0000313" key="4">
    <source>
        <dbReference type="Proteomes" id="UP000177171"/>
    </source>
</evidence>
<feature type="domain" description="Kazal-like" evidence="2">
    <location>
        <begin position="689"/>
        <end position="737"/>
    </location>
</feature>
<dbReference type="CDD" id="cd00104">
    <property type="entry name" value="KAZAL_FS"/>
    <property type="match status" value="2"/>
</dbReference>
<dbReference type="PANTHER" id="PTHR21131">
    <property type="entry name" value="SERINE-TYPE ENDOPEPTIDASE INHIBITOR"/>
    <property type="match status" value="1"/>
</dbReference>
<dbReference type="InterPro" id="IPR036058">
    <property type="entry name" value="Kazal_dom_sf"/>
</dbReference>
<dbReference type="EMBL" id="MHQY01000005">
    <property type="protein sequence ID" value="OHA14598.1"/>
    <property type="molecule type" value="Genomic_DNA"/>
</dbReference>
<dbReference type="Proteomes" id="UP000177171">
    <property type="component" value="Unassembled WGS sequence"/>
</dbReference>